<dbReference type="Gramene" id="KQJ95266">
    <property type="protein sequence ID" value="KQJ95266"/>
    <property type="gene ID" value="BRADI_3g16135v3"/>
</dbReference>
<evidence type="ECO:0000313" key="3">
    <source>
        <dbReference type="Proteomes" id="UP000008810"/>
    </source>
</evidence>
<sequence>MARTTTTPTRRPACGAAAPPFFPRRVCSRPCPDGFNSLPSSSSSPVRLAPAALVSTHDRGGRAKRACMCSPTTHPGSFRCALHRGCSSSPGTAAAGGLHQDARRSAMANSLVRIAAVEGGDHVRRALAALVRPSSHHQRRGTSFRALPSRLSAMSAAAAVAEPPPSQ</sequence>
<name>A0A0Q3HPA5_BRADI</name>
<protein>
    <submittedName>
        <fullName evidence="1 2">Uncharacterized protein</fullName>
    </submittedName>
</protein>
<accession>A0A0Q3HPA5</accession>
<dbReference type="EnsemblPlants" id="KQJ95266">
    <property type="protein sequence ID" value="KQJ95266"/>
    <property type="gene ID" value="BRADI_3g16135v3"/>
</dbReference>
<organism evidence="1">
    <name type="scientific">Brachypodium distachyon</name>
    <name type="common">Purple false brome</name>
    <name type="synonym">Trachynia distachya</name>
    <dbReference type="NCBI Taxonomy" id="15368"/>
    <lineage>
        <taxon>Eukaryota</taxon>
        <taxon>Viridiplantae</taxon>
        <taxon>Streptophyta</taxon>
        <taxon>Embryophyta</taxon>
        <taxon>Tracheophyta</taxon>
        <taxon>Spermatophyta</taxon>
        <taxon>Magnoliopsida</taxon>
        <taxon>Liliopsida</taxon>
        <taxon>Poales</taxon>
        <taxon>Poaceae</taxon>
        <taxon>BOP clade</taxon>
        <taxon>Pooideae</taxon>
        <taxon>Stipodae</taxon>
        <taxon>Brachypodieae</taxon>
        <taxon>Brachypodium</taxon>
    </lineage>
</organism>
<dbReference type="OrthoDB" id="1725909at2759"/>
<dbReference type="EMBL" id="CM000882">
    <property type="protein sequence ID" value="KQJ95266.1"/>
    <property type="molecule type" value="Genomic_DNA"/>
</dbReference>
<evidence type="ECO:0000313" key="2">
    <source>
        <dbReference type="EnsemblPlants" id="KQJ95266"/>
    </source>
</evidence>
<evidence type="ECO:0000313" key="1">
    <source>
        <dbReference type="EMBL" id="KQJ95266.1"/>
    </source>
</evidence>
<dbReference type="STRING" id="15368.A0A0Q3HPA5"/>
<dbReference type="AlphaFoldDB" id="A0A0Q3HPA5"/>
<reference evidence="1" key="2">
    <citation type="submission" date="2017-06" db="EMBL/GenBank/DDBJ databases">
        <title>WGS assembly of Brachypodium distachyon.</title>
        <authorList>
            <consortium name="The International Brachypodium Initiative"/>
            <person name="Lucas S."/>
            <person name="Harmon-Smith M."/>
            <person name="Lail K."/>
            <person name="Tice H."/>
            <person name="Grimwood J."/>
            <person name="Bruce D."/>
            <person name="Barry K."/>
            <person name="Shu S."/>
            <person name="Lindquist E."/>
            <person name="Wang M."/>
            <person name="Pitluck S."/>
            <person name="Vogel J.P."/>
            <person name="Garvin D.F."/>
            <person name="Mockler T.C."/>
            <person name="Schmutz J."/>
            <person name="Rokhsar D."/>
            <person name="Bevan M.W."/>
        </authorList>
    </citation>
    <scope>NUCLEOTIDE SEQUENCE</scope>
    <source>
        <strain evidence="1">Bd21</strain>
    </source>
</reference>
<proteinExistence type="predicted"/>
<dbReference type="PANTHER" id="PTHR33132:SF111">
    <property type="entry name" value="OS08G0167249 PROTEIN"/>
    <property type="match status" value="1"/>
</dbReference>
<keyword evidence="3" id="KW-1185">Reference proteome</keyword>
<gene>
    <name evidence="2" type="primary">LOC104584037</name>
    <name evidence="1" type="ORF">BRADI_3g16135v3</name>
</gene>
<reference evidence="1 2" key="1">
    <citation type="journal article" date="2010" name="Nature">
        <title>Genome sequencing and analysis of the model grass Brachypodium distachyon.</title>
        <authorList>
            <consortium name="International Brachypodium Initiative"/>
        </authorList>
    </citation>
    <scope>NUCLEOTIDE SEQUENCE [LARGE SCALE GENOMIC DNA]</scope>
    <source>
        <strain evidence="1">Bd21</strain>
        <strain evidence="2">cv. Bd21</strain>
    </source>
</reference>
<dbReference type="PANTHER" id="PTHR33132">
    <property type="entry name" value="OSJNBB0118P14.9 PROTEIN"/>
    <property type="match status" value="1"/>
</dbReference>
<dbReference type="KEGG" id="bdi:104584037"/>
<dbReference type="RefSeq" id="XP_010236437.1">
    <property type="nucleotide sequence ID" value="XM_010238135.3"/>
</dbReference>
<dbReference type="Proteomes" id="UP000008810">
    <property type="component" value="Chromosome 3"/>
</dbReference>
<dbReference type="GeneID" id="104584037"/>
<reference evidence="2" key="3">
    <citation type="submission" date="2018-08" db="UniProtKB">
        <authorList>
            <consortium name="EnsemblPlants"/>
        </authorList>
    </citation>
    <scope>IDENTIFICATION</scope>
    <source>
        <strain evidence="2">cv. Bd21</strain>
    </source>
</reference>